<evidence type="ECO:0000256" key="5">
    <source>
        <dbReference type="ARBA" id="ARBA00023316"/>
    </source>
</evidence>
<dbReference type="EC" id="3.5.1.28" evidence="3"/>
<comment type="similarity">
    <text evidence="2">Belongs to the N-acetylmuramoyl-L-alanine amidase 2 family.</text>
</comment>
<dbReference type="Pfam" id="PF01510">
    <property type="entry name" value="Amidase_2"/>
    <property type="match status" value="1"/>
</dbReference>
<dbReference type="SMART" id="SM00644">
    <property type="entry name" value="Ami_2"/>
    <property type="match status" value="1"/>
</dbReference>
<dbReference type="InterPro" id="IPR036366">
    <property type="entry name" value="PGBDSf"/>
</dbReference>
<dbReference type="GO" id="GO:0009254">
    <property type="term" value="P:peptidoglycan turnover"/>
    <property type="evidence" value="ECO:0007669"/>
    <property type="project" value="TreeGrafter"/>
</dbReference>
<feature type="domain" description="N-acetylmuramoyl-L-alanine amidase" evidence="6">
    <location>
        <begin position="16"/>
        <end position="153"/>
    </location>
</feature>
<dbReference type="Proteomes" id="UP000273675">
    <property type="component" value="Unassembled WGS sequence"/>
</dbReference>
<dbReference type="CDD" id="cd06583">
    <property type="entry name" value="PGRP"/>
    <property type="match status" value="1"/>
</dbReference>
<dbReference type="SUPFAM" id="SSF55846">
    <property type="entry name" value="N-acetylmuramoyl-L-alanine amidase-like"/>
    <property type="match status" value="1"/>
</dbReference>
<evidence type="ECO:0000259" key="6">
    <source>
        <dbReference type="SMART" id="SM00644"/>
    </source>
</evidence>
<comment type="caution">
    <text evidence="7">The sequence shown here is derived from an EMBL/GenBank/DDBJ whole genome shotgun (WGS) entry which is preliminary data.</text>
</comment>
<evidence type="ECO:0000313" key="8">
    <source>
        <dbReference type="Proteomes" id="UP000273675"/>
    </source>
</evidence>
<dbReference type="RefSeq" id="WP_233350707.1">
    <property type="nucleotide sequence ID" value="NZ_RBIM01000003.1"/>
</dbReference>
<dbReference type="PANTHER" id="PTHR30417:SF1">
    <property type="entry name" value="N-ACETYLMURAMOYL-L-ALANINE AMIDASE AMID"/>
    <property type="match status" value="1"/>
</dbReference>
<name>A0A495DFI9_9PROT</name>
<organism evidence="7 8">
    <name type="scientific">Maricaulis maris</name>
    <dbReference type="NCBI Taxonomy" id="74318"/>
    <lineage>
        <taxon>Bacteria</taxon>
        <taxon>Pseudomonadati</taxon>
        <taxon>Pseudomonadota</taxon>
        <taxon>Alphaproteobacteria</taxon>
        <taxon>Maricaulales</taxon>
        <taxon>Maricaulaceae</taxon>
        <taxon>Maricaulis</taxon>
    </lineage>
</organism>
<dbReference type="InterPro" id="IPR051206">
    <property type="entry name" value="NAMLAA_amidase_2"/>
</dbReference>
<evidence type="ECO:0000256" key="4">
    <source>
        <dbReference type="ARBA" id="ARBA00022801"/>
    </source>
</evidence>
<dbReference type="SUPFAM" id="SSF47090">
    <property type="entry name" value="PGBD-like"/>
    <property type="match status" value="1"/>
</dbReference>
<keyword evidence="4" id="KW-0378">Hydrolase</keyword>
<evidence type="ECO:0000256" key="1">
    <source>
        <dbReference type="ARBA" id="ARBA00001561"/>
    </source>
</evidence>
<dbReference type="Gene3D" id="1.10.101.10">
    <property type="entry name" value="PGBD-like superfamily/PGBD"/>
    <property type="match status" value="1"/>
</dbReference>
<evidence type="ECO:0000313" key="7">
    <source>
        <dbReference type="EMBL" id="RKR00296.1"/>
    </source>
</evidence>
<accession>A0A495DFI9</accession>
<dbReference type="GO" id="GO:0019867">
    <property type="term" value="C:outer membrane"/>
    <property type="evidence" value="ECO:0007669"/>
    <property type="project" value="TreeGrafter"/>
</dbReference>
<gene>
    <name evidence="7" type="ORF">C7435_1501</name>
</gene>
<sequence>MISDISPDVGLDVRAAPSPNFNDRKTAIRLIVLHYTGMENGAVAIERLCDRAAQVSAHYVIREDGGILQLVGEDKRAWHAGVASWQGEGDVNSASIGIEIVNGGHDFALPAYPTIQIDRLIRLLKDVMARHGLGPECVIGHSDVAPGRKQDPGEHFPWGLLVAAGCARATPPAGEPVDDIAAGLERIGYGLEPGLDAVIEAFQRRWRPALVNGVADRETRGLIAALAGRS</sequence>
<proteinExistence type="inferred from homology"/>
<evidence type="ECO:0000256" key="2">
    <source>
        <dbReference type="ARBA" id="ARBA00007553"/>
    </source>
</evidence>
<protein>
    <recommendedName>
        <fullName evidence="3">N-acetylmuramoyl-L-alanine amidase</fullName>
        <ecNumber evidence="3">3.5.1.28</ecNumber>
    </recommendedName>
</protein>
<reference evidence="7 8" key="1">
    <citation type="submission" date="2018-10" db="EMBL/GenBank/DDBJ databases">
        <title>Genomic Encyclopedia of Type Strains, Phase IV (KMG-IV): sequencing the most valuable type-strain genomes for metagenomic binning, comparative biology and taxonomic classification.</title>
        <authorList>
            <person name="Goeker M."/>
        </authorList>
    </citation>
    <scope>NUCLEOTIDE SEQUENCE [LARGE SCALE GENOMIC DNA]</scope>
    <source>
        <strain evidence="7 8">DSM 4734</strain>
    </source>
</reference>
<keyword evidence="5" id="KW-0961">Cell wall biogenesis/degradation</keyword>
<dbReference type="GO" id="GO:0008745">
    <property type="term" value="F:N-acetylmuramoyl-L-alanine amidase activity"/>
    <property type="evidence" value="ECO:0007669"/>
    <property type="project" value="UniProtKB-EC"/>
</dbReference>
<comment type="catalytic activity">
    <reaction evidence="1">
        <text>Hydrolyzes the link between N-acetylmuramoyl residues and L-amino acid residues in certain cell-wall glycopeptides.</text>
        <dbReference type="EC" id="3.5.1.28"/>
    </reaction>
</comment>
<dbReference type="InterPro" id="IPR036365">
    <property type="entry name" value="PGBD-like_sf"/>
</dbReference>
<dbReference type="GO" id="GO:0009253">
    <property type="term" value="P:peptidoglycan catabolic process"/>
    <property type="evidence" value="ECO:0007669"/>
    <property type="project" value="InterPro"/>
</dbReference>
<dbReference type="PANTHER" id="PTHR30417">
    <property type="entry name" value="N-ACETYLMURAMOYL-L-ALANINE AMIDASE AMID"/>
    <property type="match status" value="1"/>
</dbReference>
<dbReference type="InterPro" id="IPR036505">
    <property type="entry name" value="Amidase/PGRP_sf"/>
</dbReference>
<dbReference type="GO" id="GO:0071555">
    <property type="term" value="P:cell wall organization"/>
    <property type="evidence" value="ECO:0007669"/>
    <property type="project" value="UniProtKB-KW"/>
</dbReference>
<dbReference type="EMBL" id="RBIM01000003">
    <property type="protein sequence ID" value="RKR00296.1"/>
    <property type="molecule type" value="Genomic_DNA"/>
</dbReference>
<dbReference type="InterPro" id="IPR002502">
    <property type="entry name" value="Amidase_domain"/>
</dbReference>
<evidence type="ECO:0000256" key="3">
    <source>
        <dbReference type="ARBA" id="ARBA00011901"/>
    </source>
</evidence>
<dbReference type="AlphaFoldDB" id="A0A495DFI9"/>
<dbReference type="Gene3D" id="3.40.80.10">
    <property type="entry name" value="Peptidoglycan recognition protein-like"/>
    <property type="match status" value="1"/>
</dbReference>